<dbReference type="GO" id="GO:0004674">
    <property type="term" value="F:protein serine/threonine kinase activity"/>
    <property type="evidence" value="ECO:0007669"/>
    <property type="project" value="TreeGrafter"/>
</dbReference>
<dbReference type="Gene3D" id="2.130.10.30">
    <property type="entry name" value="Regulator of chromosome condensation 1/beta-lactamase-inhibitor protein II"/>
    <property type="match status" value="1"/>
</dbReference>
<dbReference type="PANTHER" id="PTHR44329">
    <property type="entry name" value="SERINE/THREONINE-PROTEIN KINASE TNNI3K-RELATED"/>
    <property type="match status" value="1"/>
</dbReference>
<feature type="domain" description="Protein kinase" evidence="4">
    <location>
        <begin position="993"/>
        <end position="1287"/>
    </location>
</feature>
<dbReference type="Pfam" id="PF07714">
    <property type="entry name" value="PK_Tyr_Ser-Thr"/>
    <property type="match status" value="1"/>
</dbReference>
<dbReference type="InterPro" id="IPR000719">
    <property type="entry name" value="Prot_kinase_dom"/>
</dbReference>
<keyword evidence="2" id="KW-1133">Transmembrane helix</keyword>
<evidence type="ECO:0000259" key="4">
    <source>
        <dbReference type="PROSITE" id="PS50011"/>
    </source>
</evidence>
<dbReference type="PROSITE" id="PS50011">
    <property type="entry name" value="PROTEIN_KINASE_DOM"/>
    <property type="match status" value="1"/>
</dbReference>
<accession>A0A8J6E8V3</accession>
<dbReference type="SUPFAM" id="SSF56112">
    <property type="entry name" value="Protein kinase-like (PK-like)"/>
    <property type="match status" value="1"/>
</dbReference>
<proteinExistence type="predicted"/>
<keyword evidence="3" id="KW-0732">Signal</keyword>
<feature type="repeat" description="RCC1" evidence="1">
    <location>
        <begin position="276"/>
        <end position="334"/>
    </location>
</feature>
<dbReference type="PROSITE" id="PS50012">
    <property type="entry name" value="RCC1_3"/>
    <property type="match status" value="1"/>
</dbReference>
<keyword evidence="5" id="KW-0418">Kinase</keyword>
<keyword evidence="5" id="KW-0808">Transferase</keyword>
<dbReference type="GO" id="GO:0005524">
    <property type="term" value="F:ATP binding"/>
    <property type="evidence" value="ECO:0007669"/>
    <property type="project" value="InterPro"/>
</dbReference>
<dbReference type="SUPFAM" id="SSF50985">
    <property type="entry name" value="RCC1/BLIP-II"/>
    <property type="match status" value="1"/>
</dbReference>
<organism evidence="5 6">
    <name type="scientific">Carpediemonas membranifera</name>
    <dbReference type="NCBI Taxonomy" id="201153"/>
    <lineage>
        <taxon>Eukaryota</taxon>
        <taxon>Metamonada</taxon>
        <taxon>Carpediemonas-like organisms</taxon>
        <taxon>Carpediemonas</taxon>
    </lineage>
</organism>
<feature type="transmembrane region" description="Helical" evidence="2">
    <location>
        <begin position="926"/>
        <end position="949"/>
    </location>
</feature>
<dbReference type="PROSITE" id="PS00108">
    <property type="entry name" value="PROTEIN_KINASE_ST"/>
    <property type="match status" value="1"/>
</dbReference>
<keyword evidence="6" id="KW-1185">Reference proteome</keyword>
<dbReference type="OrthoDB" id="339325at2759"/>
<feature type="chain" id="PRO_5035326597" evidence="3">
    <location>
        <begin position="19"/>
        <end position="1299"/>
    </location>
</feature>
<dbReference type="InterPro" id="IPR011009">
    <property type="entry name" value="Kinase-like_dom_sf"/>
</dbReference>
<dbReference type="InterPro" id="IPR008271">
    <property type="entry name" value="Ser/Thr_kinase_AS"/>
</dbReference>
<dbReference type="InterPro" id="IPR000408">
    <property type="entry name" value="Reg_chr_condens"/>
</dbReference>
<reference evidence="5" key="1">
    <citation type="submission" date="2021-05" db="EMBL/GenBank/DDBJ databases">
        <title>A free-living protist that lacks canonical eukaryotic 1 DNA replication and segregation systems.</title>
        <authorList>
            <person name="Salas-Leiva D.E."/>
            <person name="Tromer E.C."/>
            <person name="Curtis B.A."/>
            <person name="Jerlstrom-Hultqvist J."/>
            <person name="Kolisko M."/>
            <person name="Yi Z."/>
            <person name="Salas-Leiva J.S."/>
            <person name="Gallot-Lavallee L."/>
            <person name="Kops G.J.P.L."/>
            <person name="Archibald J.M."/>
            <person name="Simpson A.G.B."/>
            <person name="Roger A.J."/>
        </authorList>
    </citation>
    <scope>NUCLEOTIDE SEQUENCE</scope>
    <source>
        <strain evidence="5">BICM</strain>
    </source>
</reference>
<gene>
    <name evidence="5" type="ORF">J8273_5430</name>
</gene>
<comment type="caution">
    <text evidence="5">The sequence shown here is derived from an EMBL/GenBank/DDBJ whole genome shotgun (WGS) entry which is preliminary data.</text>
</comment>
<keyword evidence="2" id="KW-0472">Membrane</keyword>
<dbReference type="SMART" id="SM00220">
    <property type="entry name" value="S_TKc"/>
    <property type="match status" value="1"/>
</dbReference>
<dbReference type="InterPro" id="IPR009091">
    <property type="entry name" value="RCC1/BLIP-II"/>
</dbReference>
<evidence type="ECO:0000313" key="5">
    <source>
        <dbReference type="EMBL" id="KAG9392440.1"/>
    </source>
</evidence>
<sequence length="1299" mass="138880">MRSAAILALLCGLAIVSAWEIGRDAYLFGGIGSTGYHNADLGMDVGASDTCLFLSSGHTSDNMNPNKGPFRTAVIDSQTVSGWRDLSDYKNEIRDVTLGPTLLLANGTVLVLGDNRDDRGTPAYGSFPTDADGVITSASMVGTKYLIVTKLRCQYNIHAHSRGSGSEKLHCVGKTIANHLYVMGANEQGELGGTAATEEAYRMYGNVLDFATFYSVTLVVGQDGVIYGSGKDNGAGLLGTSHTGATVTAFTDLGFGFTDCTEVHGSADTAWAVCGGDLYAWGSNAHGQIGDTATYGTAVDTPTKMEYAVITEGTSLNIAAISGGDDFTVFRTANNPGAATGGRAYILGRTLEDASTVVTTPTLIADNDVVSVDGGVEHVALLHTDGSVTIRGNNAGHCVTGGSPGDTYATTTITREDLSVASTDSHTPPFGRVACGPYQTYLIATPSFTLNQYGAVELAHIDDLPTISPVVDGVDGLFPVTLTGIIDSTDGVQHGKAPFMVTMGISTDQHTLTWDDPNGHEVFIAFNLTEALMLAPMYGAFGVQTNEPDEGESWEYRAAVYSECGCLDEITFSVDGTCGNFDSATLSTVAIDVDGTIQCRYRLNANDGELAVPAGMFSGKMSDECTFYTQLSGGTMPTPLTTHRTYFTLTVQSTINGSPENGGHCEAGETILRAKRKEALAKSWDIFQAGTWAALRTNTSTQVQSWVDLTALYDTDTTTYFWLCVPADADLGDGEGNFVFKLDTDVHGETFFGAFNFTMPPTILTDELLALHLPPQPDGGADNYPGWISLDSFNLDDKSAIISLKGGLLQQVTGFQILPSEMAAKFHGGLVSDTLSPQGANNITFFLATEETDVNDKQLTLNFGEEVEQLSDITPGTSIEFNLAITHMSPIAVIQTNGQFMAVCAIFLIVIGGVFVVTICLAGCFIFAICVTSLGTVLASSLGAGALFVSLRRVKKRSALAAKQFKVLAKVGVDPNNPRYTAIKDYFIEKSRIHLETELARGAAGAVFRASFTPARGGTQRSVVVKMLLGNMQSIGEMLDELAVEVKALRNLHHPNIVEFIGTTIDADVSGGDFENKTRCGILTEFCNEGSLYDYVKRRHKANKPLSMRQVLTLCYDAANGLNFLHTRPQPLIHRDVKPQNVMVATHMGNVIGKVGDVGLVTVTTKGKKLETDVGTPVFLAPEVIGGRNRKTAVYGTKTDVYSFGVMLWFVATDFRNDLPYGDRNTLSMLHAVAKGERPAIPPTCPAWLADLIERSWDVNPDVRPTMKVVMETISKALAKPDTHPVWAPISSKPVNNRQ</sequence>
<evidence type="ECO:0000256" key="1">
    <source>
        <dbReference type="PROSITE-ProRule" id="PRU00235"/>
    </source>
</evidence>
<name>A0A8J6E8V3_9EUKA</name>
<dbReference type="InterPro" id="IPR051681">
    <property type="entry name" value="Ser/Thr_Kinases-Pseudokinases"/>
</dbReference>
<feature type="transmembrane region" description="Helical" evidence="2">
    <location>
        <begin position="900"/>
        <end position="919"/>
    </location>
</feature>
<keyword evidence="2" id="KW-0812">Transmembrane</keyword>
<dbReference type="InterPro" id="IPR001245">
    <property type="entry name" value="Ser-Thr/Tyr_kinase_cat_dom"/>
</dbReference>
<dbReference type="Pfam" id="PF00415">
    <property type="entry name" value="RCC1"/>
    <property type="match status" value="1"/>
</dbReference>
<feature type="signal peptide" evidence="3">
    <location>
        <begin position="1"/>
        <end position="18"/>
    </location>
</feature>
<evidence type="ECO:0000256" key="3">
    <source>
        <dbReference type="SAM" id="SignalP"/>
    </source>
</evidence>
<dbReference type="Gene3D" id="1.10.510.10">
    <property type="entry name" value="Transferase(Phosphotransferase) domain 1"/>
    <property type="match status" value="1"/>
</dbReference>
<dbReference type="Proteomes" id="UP000717585">
    <property type="component" value="Unassembled WGS sequence"/>
</dbReference>
<evidence type="ECO:0000256" key="2">
    <source>
        <dbReference type="SAM" id="Phobius"/>
    </source>
</evidence>
<dbReference type="EMBL" id="JAHDYR010000038">
    <property type="protein sequence ID" value="KAG9392440.1"/>
    <property type="molecule type" value="Genomic_DNA"/>
</dbReference>
<dbReference type="PRINTS" id="PR00109">
    <property type="entry name" value="TYRKINASE"/>
</dbReference>
<protein>
    <submittedName>
        <fullName evidence="5">Protein tyrosine kinase</fullName>
    </submittedName>
</protein>
<evidence type="ECO:0000313" key="6">
    <source>
        <dbReference type="Proteomes" id="UP000717585"/>
    </source>
</evidence>